<dbReference type="AlphaFoldDB" id="I8ALE1"/>
<evidence type="ECO:0000313" key="3">
    <source>
        <dbReference type="Proteomes" id="UP000004080"/>
    </source>
</evidence>
<evidence type="ECO:0000256" key="1">
    <source>
        <dbReference type="SAM" id="SignalP"/>
    </source>
</evidence>
<evidence type="ECO:0000313" key="2">
    <source>
        <dbReference type="EMBL" id="EIT86434.1"/>
    </source>
</evidence>
<feature type="signal peptide" evidence="1">
    <location>
        <begin position="1"/>
        <end position="20"/>
    </location>
</feature>
<gene>
    <name evidence="2" type="ORF">A374_05711</name>
</gene>
<dbReference type="EMBL" id="AKKV01000021">
    <property type="protein sequence ID" value="EIT86434.1"/>
    <property type="molecule type" value="Genomic_DNA"/>
</dbReference>
<keyword evidence="1" id="KW-0732">Signal</keyword>
<comment type="caution">
    <text evidence="2">The sequence shown here is derived from an EMBL/GenBank/DDBJ whole genome shotgun (WGS) entry which is preliminary data.</text>
</comment>
<dbReference type="STRING" id="1196324.A374_05711"/>
<proteinExistence type="predicted"/>
<name>I8ALE1_9BACL</name>
<reference evidence="2 3" key="1">
    <citation type="journal article" date="2012" name="J. Bacteriol.">
        <title>Genome of Bacillus macauensis ZFHKF-1, a Long-Chain-Forming Bacterium.</title>
        <authorList>
            <person name="Cai L."/>
            <person name="Zhang T."/>
        </authorList>
    </citation>
    <scope>NUCLEOTIDE SEQUENCE [LARGE SCALE GENOMIC DNA]</scope>
    <source>
        <strain evidence="2 3">ZFHKF-1</strain>
    </source>
</reference>
<accession>I8ALE1</accession>
<feature type="chain" id="PRO_5039469861" evidence="1">
    <location>
        <begin position="21"/>
        <end position="131"/>
    </location>
</feature>
<organism evidence="2 3">
    <name type="scientific">Fictibacillus macauensis ZFHKF-1</name>
    <dbReference type="NCBI Taxonomy" id="1196324"/>
    <lineage>
        <taxon>Bacteria</taxon>
        <taxon>Bacillati</taxon>
        <taxon>Bacillota</taxon>
        <taxon>Bacilli</taxon>
        <taxon>Bacillales</taxon>
        <taxon>Fictibacillaceae</taxon>
        <taxon>Fictibacillus</taxon>
    </lineage>
</organism>
<dbReference type="RefSeq" id="WP_007201239.1">
    <property type="nucleotide sequence ID" value="NZ_AKKV01000021.1"/>
</dbReference>
<protein>
    <submittedName>
        <fullName evidence="2">Uncharacterized protein</fullName>
    </submittedName>
</protein>
<sequence>MKKILVIFTCMMLCMVYVQQETEASYVKKFDARSLAGKWYWNGEYKQKLVVTKKEIRIYDDTMTVPTAIFTIQKTTGKVVHTIMKATWQEDGVRSPFIGKHIDFTLFGSSKLRLTSPQMKKWHSTYYRYHR</sequence>
<keyword evidence="3" id="KW-1185">Reference proteome</keyword>
<dbReference type="Proteomes" id="UP000004080">
    <property type="component" value="Unassembled WGS sequence"/>
</dbReference>